<dbReference type="PANTHER" id="PTHR10529">
    <property type="entry name" value="AP COMPLEX SUBUNIT MU"/>
    <property type="match status" value="1"/>
</dbReference>
<feature type="non-terminal residue" evidence="7">
    <location>
        <position position="1"/>
    </location>
</feature>
<dbReference type="EMBL" id="KN837367">
    <property type="protein sequence ID" value="KIJ26488.1"/>
    <property type="molecule type" value="Genomic_DNA"/>
</dbReference>
<dbReference type="InterPro" id="IPR001392">
    <property type="entry name" value="Clathrin_mu"/>
</dbReference>
<dbReference type="InterPro" id="IPR036168">
    <property type="entry name" value="AP2_Mu_C_sf"/>
</dbReference>
<dbReference type="Proteomes" id="UP000054279">
    <property type="component" value="Unassembled WGS sequence"/>
</dbReference>
<reference evidence="7 8" key="1">
    <citation type="submission" date="2014-06" db="EMBL/GenBank/DDBJ databases">
        <title>Evolutionary Origins and Diversification of the Mycorrhizal Mutualists.</title>
        <authorList>
            <consortium name="DOE Joint Genome Institute"/>
            <consortium name="Mycorrhizal Genomics Consortium"/>
            <person name="Kohler A."/>
            <person name="Kuo A."/>
            <person name="Nagy L.G."/>
            <person name="Floudas D."/>
            <person name="Copeland A."/>
            <person name="Barry K.W."/>
            <person name="Cichocki N."/>
            <person name="Veneault-Fourrey C."/>
            <person name="LaButti K."/>
            <person name="Lindquist E.A."/>
            <person name="Lipzen A."/>
            <person name="Lundell T."/>
            <person name="Morin E."/>
            <person name="Murat C."/>
            <person name="Riley R."/>
            <person name="Ohm R."/>
            <person name="Sun H."/>
            <person name="Tunlid A."/>
            <person name="Henrissat B."/>
            <person name="Grigoriev I.V."/>
            <person name="Hibbett D.S."/>
            <person name="Martin F."/>
        </authorList>
    </citation>
    <scope>NUCLEOTIDE SEQUENCE [LARGE SCALE GENOMIC DNA]</scope>
    <source>
        <strain evidence="7 8">SS14</strain>
    </source>
</reference>
<comment type="subcellular location">
    <subcellularLocation>
        <location evidence="1">Endomembrane system</location>
    </subcellularLocation>
</comment>
<dbReference type="OrthoDB" id="3163527at2759"/>
<dbReference type="GO" id="GO:0012505">
    <property type="term" value="C:endomembrane system"/>
    <property type="evidence" value="ECO:0007669"/>
    <property type="project" value="UniProtKB-SubCell"/>
</dbReference>
<keyword evidence="2" id="KW-0813">Transport</keyword>
<keyword evidence="5" id="KW-1133">Transmembrane helix</keyword>
<dbReference type="PRINTS" id="PR00314">
    <property type="entry name" value="CLATHRINADPT"/>
</dbReference>
<dbReference type="GO" id="GO:0006886">
    <property type="term" value="P:intracellular protein transport"/>
    <property type="evidence" value="ECO:0007669"/>
    <property type="project" value="InterPro"/>
</dbReference>
<dbReference type="InterPro" id="IPR050431">
    <property type="entry name" value="Adaptor_comp_med_subunit"/>
</dbReference>
<dbReference type="SUPFAM" id="SSF49447">
    <property type="entry name" value="Second domain of Mu2 adaptin subunit (ap50) of ap2 adaptor"/>
    <property type="match status" value="1"/>
</dbReference>
<evidence type="ECO:0000313" key="8">
    <source>
        <dbReference type="Proteomes" id="UP000054279"/>
    </source>
</evidence>
<sequence>YMVKVKAQFKRRSTANNVEIYVPVPDDADSPKFRASTGTVQYAPDKSAFVWKIKQLGGGREFLMRAHFGLPSVKGEESEAAKRAPITVKFEIPYFTVSGIQVRYLKIVEKSGYQALPWVRYITQHGDDYRWVSLLFFFVYSFFGFGFDCFSYWVGLDAVFLSLGWN</sequence>
<dbReference type="HOGENOM" id="CLU_026996_4_0_1"/>
<keyword evidence="3" id="KW-0653">Protein transport</keyword>
<protein>
    <submittedName>
        <fullName evidence="7">Unplaced genomic scaffold SPHSTscaffold_292, whole genome shotgun sequence</fullName>
    </submittedName>
</protein>
<name>A0A0C9TBK0_SPHS4</name>
<feature type="transmembrane region" description="Helical" evidence="5">
    <location>
        <begin position="131"/>
        <end position="154"/>
    </location>
</feature>
<keyword evidence="5" id="KW-0812">Transmembrane</keyword>
<dbReference type="Pfam" id="PF00928">
    <property type="entry name" value="Adap_comp_sub"/>
    <property type="match status" value="1"/>
</dbReference>
<organism evidence="7 8">
    <name type="scientific">Sphaerobolus stellatus (strain SS14)</name>
    <dbReference type="NCBI Taxonomy" id="990650"/>
    <lineage>
        <taxon>Eukaryota</taxon>
        <taxon>Fungi</taxon>
        <taxon>Dikarya</taxon>
        <taxon>Basidiomycota</taxon>
        <taxon>Agaricomycotina</taxon>
        <taxon>Agaricomycetes</taxon>
        <taxon>Phallomycetidae</taxon>
        <taxon>Geastrales</taxon>
        <taxon>Sphaerobolaceae</taxon>
        <taxon>Sphaerobolus</taxon>
    </lineage>
</organism>
<evidence type="ECO:0000256" key="2">
    <source>
        <dbReference type="ARBA" id="ARBA00022448"/>
    </source>
</evidence>
<evidence type="ECO:0000256" key="4">
    <source>
        <dbReference type="ARBA" id="ARBA00023136"/>
    </source>
</evidence>
<evidence type="ECO:0000259" key="6">
    <source>
        <dbReference type="PROSITE" id="PS51072"/>
    </source>
</evidence>
<dbReference type="PROSITE" id="PS51072">
    <property type="entry name" value="MHD"/>
    <property type="match status" value="1"/>
</dbReference>
<dbReference type="Gene3D" id="2.60.40.1170">
    <property type="entry name" value="Mu homology domain, subdomain B"/>
    <property type="match status" value="2"/>
</dbReference>
<evidence type="ECO:0000256" key="5">
    <source>
        <dbReference type="SAM" id="Phobius"/>
    </source>
</evidence>
<proteinExistence type="predicted"/>
<evidence type="ECO:0000313" key="7">
    <source>
        <dbReference type="EMBL" id="KIJ26488.1"/>
    </source>
</evidence>
<dbReference type="AlphaFoldDB" id="A0A0C9TBK0"/>
<keyword evidence="8" id="KW-1185">Reference proteome</keyword>
<evidence type="ECO:0000256" key="1">
    <source>
        <dbReference type="ARBA" id="ARBA00004308"/>
    </source>
</evidence>
<accession>A0A0C9TBK0</accession>
<dbReference type="GO" id="GO:0030131">
    <property type="term" value="C:clathrin adaptor complex"/>
    <property type="evidence" value="ECO:0007669"/>
    <property type="project" value="InterPro"/>
</dbReference>
<feature type="domain" description="MHD" evidence="6">
    <location>
        <begin position="1"/>
        <end position="132"/>
    </location>
</feature>
<gene>
    <name evidence="7" type="ORF">M422DRAFT_192145</name>
</gene>
<evidence type="ECO:0000256" key="3">
    <source>
        <dbReference type="ARBA" id="ARBA00022927"/>
    </source>
</evidence>
<dbReference type="GO" id="GO:0016192">
    <property type="term" value="P:vesicle-mediated transport"/>
    <property type="evidence" value="ECO:0007669"/>
    <property type="project" value="InterPro"/>
</dbReference>
<dbReference type="InterPro" id="IPR028565">
    <property type="entry name" value="MHD"/>
</dbReference>
<keyword evidence="4 5" id="KW-0472">Membrane</keyword>